<feature type="region of interest" description="Disordered" evidence="1">
    <location>
        <begin position="112"/>
        <end position="141"/>
    </location>
</feature>
<evidence type="ECO:0000313" key="3">
    <source>
        <dbReference type="Proteomes" id="UP000245884"/>
    </source>
</evidence>
<evidence type="ECO:0000313" key="2">
    <source>
        <dbReference type="EMBL" id="PWN27777.1"/>
    </source>
</evidence>
<dbReference type="AlphaFoldDB" id="A0A316UR74"/>
<proteinExistence type="predicted"/>
<keyword evidence="3" id="KW-1185">Reference proteome</keyword>
<dbReference type="EMBL" id="KZ819667">
    <property type="protein sequence ID" value="PWN27777.1"/>
    <property type="molecule type" value="Genomic_DNA"/>
</dbReference>
<evidence type="ECO:0000256" key="1">
    <source>
        <dbReference type="SAM" id="MobiDB-lite"/>
    </source>
</evidence>
<name>A0A316UR74_9BASI</name>
<reference evidence="2 3" key="1">
    <citation type="journal article" date="2018" name="Mol. Biol. Evol.">
        <title>Broad Genomic Sampling Reveals a Smut Pathogenic Ancestry of the Fungal Clade Ustilaginomycotina.</title>
        <authorList>
            <person name="Kijpornyongpan T."/>
            <person name="Mondo S.J."/>
            <person name="Barry K."/>
            <person name="Sandor L."/>
            <person name="Lee J."/>
            <person name="Lipzen A."/>
            <person name="Pangilinan J."/>
            <person name="LaButti K."/>
            <person name="Hainaut M."/>
            <person name="Henrissat B."/>
            <person name="Grigoriev I.V."/>
            <person name="Spatafora J.W."/>
            <person name="Aime M.C."/>
        </authorList>
    </citation>
    <scope>NUCLEOTIDE SEQUENCE [LARGE SCALE GENOMIC DNA]</scope>
    <source>
        <strain evidence="2 3">MCA 5214</strain>
    </source>
</reference>
<feature type="region of interest" description="Disordered" evidence="1">
    <location>
        <begin position="1"/>
        <end position="24"/>
    </location>
</feature>
<gene>
    <name evidence="2" type="ORF">BDZ90DRAFT_279547</name>
</gene>
<dbReference type="Proteomes" id="UP000245884">
    <property type="component" value="Unassembled WGS sequence"/>
</dbReference>
<feature type="compositionally biased region" description="Polar residues" evidence="1">
    <location>
        <begin position="209"/>
        <end position="279"/>
    </location>
</feature>
<accession>A0A316UR74</accession>
<protein>
    <submittedName>
        <fullName evidence="2">Uncharacterized protein</fullName>
    </submittedName>
</protein>
<dbReference type="RefSeq" id="XP_025362389.1">
    <property type="nucleotide sequence ID" value="XM_025509191.1"/>
</dbReference>
<sequence length="419" mass="45207">MTVSGSPNDLQRDDSHIDEDENSENSAALLSHATPTQGPSNANLTLDLALSSRRRARVTNYTTSEDALLLSLVGDRHELTAIDWLGIAMEFVRQTTGRKRSLDSLQRRHKRLLAKKQGTALDRQTSSRPSAAPPPQPGVPWTREEAQALLNIALKHTDKTLQEQTMAIYADYCKTIPGSTRTLDAVRNKYRLLLAGLQSSHEGPARGTRATTGSMRTVSGGSQVTTDTNNEGSSTGPRQQQSHLGAAGPTSTAPISSIGSTLDLTQGDTQHSTHQQRAQLSHAPLSQDHQQQAETPGHLEPVDVDVTIVEPSGLIFANCQPGIEIHIFSHHRFKIRSADSPREVSQQQECQSSPATLAAGFILKITDNGSIQATRLPVGTSSSFAALQVGNGTNEHRAMAFQTRFEAPDGLCVTIVTRA</sequence>
<organism evidence="2 3">
    <name type="scientific">Jaminaea rosea</name>
    <dbReference type="NCBI Taxonomy" id="1569628"/>
    <lineage>
        <taxon>Eukaryota</taxon>
        <taxon>Fungi</taxon>
        <taxon>Dikarya</taxon>
        <taxon>Basidiomycota</taxon>
        <taxon>Ustilaginomycotina</taxon>
        <taxon>Exobasidiomycetes</taxon>
        <taxon>Microstromatales</taxon>
        <taxon>Microstromatales incertae sedis</taxon>
        <taxon>Jaminaea</taxon>
    </lineage>
</organism>
<feature type="region of interest" description="Disordered" evidence="1">
    <location>
        <begin position="200"/>
        <end position="299"/>
    </location>
</feature>
<dbReference type="GeneID" id="37031014"/>